<evidence type="ECO:0000313" key="2">
    <source>
        <dbReference type="EMBL" id="MCP8937151.1"/>
    </source>
</evidence>
<gene>
    <name evidence="2" type="ORF">NK718_01345</name>
</gene>
<feature type="transmembrane region" description="Helical" evidence="1">
    <location>
        <begin position="36"/>
        <end position="59"/>
    </location>
</feature>
<keyword evidence="1" id="KW-0472">Membrane</keyword>
<feature type="transmembrane region" description="Helical" evidence="1">
    <location>
        <begin position="71"/>
        <end position="88"/>
    </location>
</feature>
<dbReference type="InterPro" id="IPR046027">
    <property type="entry name" value="DUF5985"/>
</dbReference>
<comment type="caution">
    <text evidence="2">The sequence shown here is derived from an EMBL/GenBank/DDBJ whole genome shotgun (WGS) entry which is preliminary data.</text>
</comment>
<evidence type="ECO:0000313" key="3">
    <source>
        <dbReference type="Proteomes" id="UP001205890"/>
    </source>
</evidence>
<keyword evidence="1" id="KW-0812">Transmembrane</keyword>
<keyword evidence="1" id="KW-1133">Transmembrane helix</keyword>
<protein>
    <submittedName>
        <fullName evidence="2">DUF5985 family protein</fullName>
    </submittedName>
</protein>
<dbReference type="RefSeq" id="WP_254737810.1">
    <property type="nucleotide sequence ID" value="NZ_JANCLU010000001.1"/>
</dbReference>
<proteinExistence type="predicted"/>
<sequence length="89" mass="9780">MSVAVPAVVYLLCLCTSAACAVLLVRGYRKNRTPLLLWSAVCFAFLALNNFFVVCDLLLFPEIDFMPLRQMSALAGVSVLLCGFVWTSD</sequence>
<evidence type="ECO:0000256" key="1">
    <source>
        <dbReference type="SAM" id="Phobius"/>
    </source>
</evidence>
<reference evidence="2 3" key="1">
    <citation type="submission" date="2022-07" db="EMBL/GenBank/DDBJ databases">
        <authorList>
            <person name="Li W.-J."/>
            <person name="Deng Q.-Q."/>
        </authorList>
    </citation>
    <scope>NUCLEOTIDE SEQUENCE [LARGE SCALE GENOMIC DNA]</scope>
    <source>
        <strain evidence="2 3">SYSU M60028</strain>
    </source>
</reference>
<dbReference type="Pfam" id="PF19447">
    <property type="entry name" value="DUF5985"/>
    <property type="match status" value="1"/>
</dbReference>
<keyword evidence="3" id="KW-1185">Reference proteome</keyword>
<name>A0ABT1L7W1_9HYPH</name>
<accession>A0ABT1L7W1</accession>
<dbReference type="EMBL" id="JANCLU010000001">
    <property type="protein sequence ID" value="MCP8937151.1"/>
    <property type="molecule type" value="Genomic_DNA"/>
</dbReference>
<organism evidence="2 3">
    <name type="scientific">Alsobacter ponti</name>
    <dbReference type="NCBI Taxonomy" id="2962936"/>
    <lineage>
        <taxon>Bacteria</taxon>
        <taxon>Pseudomonadati</taxon>
        <taxon>Pseudomonadota</taxon>
        <taxon>Alphaproteobacteria</taxon>
        <taxon>Hyphomicrobiales</taxon>
        <taxon>Alsobacteraceae</taxon>
        <taxon>Alsobacter</taxon>
    </lineage>
</organism>
<dbReference type="Proteomes" id="UP001205890">
    <property type="component" value="Unassembled WGS sequence"/>
</dbReference>